<dbReference type="SUPFAM" id="SSF57845">
    <property type="entry name" value="B-box zinc-binding domain"/>
    <property type="match status" value="1"/>
</dbReference>
<dbReference type="Pfam" id="PF00622">
    <property type="entry name" value="SPRY"/>
    <property type="match status" value="1"/>
</dbReference>
<evidence type="ECO:0000259" key="9">
    <source>
        <dbReference type="PROSITE" id="PS50119"/>
    </source>
</evidence>
<dbReference type="InterPro" id="IPR043136">
    <property type="entry name" value="B30.2/SPRY_sf"/>
</dbReference>
<dbReference type="Bgee" id="ENSLOCG00000014148">
    <property type="expression patterns" value="Expressed in pharyngeal gill and 4 other cell types or tissues"/>
</dbReference>
<dbReference type="InterPro" id="IPR003879">
    <property type="entry name" value="Butyrophylin_SPRY"/>
</dbReference>
<dbReference type="InterPro" id="IPR051051">
    <property type="entry name" value="E3_ubiq-ligase_TRIM/RNF"/>
</dbReference>
<dbReference type="SUPFAM" id="SSF57850">
    <property type="entry name" value="RING/U-box"/>
    <property type="match status" value="1"/>
</dbReference>
<dbReference type="InterPro" id="IPR000315">
    <property type="entry name" value="Znf_B-box"/>
</dbReference>
<dbReference type="GO" id="GO:0045087">
    <property type="term" value="P:innate immune response"/>
    <property type="evidence" value="ECO:0007669"/>
    <property type="project" value="UniProtKB-KW"/>
</dbReference>
<feature type="domain" description="B box-type" evidence="9">
    <location>
        <begin position="143"/>
        <end position="183"/>
    </location>
</feature>
<dbReference type="GeneTree" id="ENSGT01150000286950"/>
<dbReference type="Pfam" id="PF15227">
    <property type="entry name" value="zf-C3HC4_4"/>
    <property type="match status" value="1"/>
</dbReference>
<dbReference type="Pfam" id="PF00643">
    <property type="entry name" value="zf-B_box"/>
    <property type="match status" value="1"/>
</dbReference>
<dbReference type="SMART" id="SM00336">
    <property type="entry name" value="BBOX"/>
    <property type="match status" value="1"/>
</dbReference>
<dbReference type="AlphaFoldDB" id="W5N9X3"/>
<dbReference type="Ensembl" id="ENSLOCT00000017463.1">
    <property type="protein sequence ID" value="ENSLOCP00000017432.1"/>
    <property type="gene ID" value="ENSLOCG00000014148.1"/>
</dbReference>
<name>W5N9X3_LEPOC</name>
<proteinExistence type="predicted"/>
<dbReference type="STRING" id="7918.ENSLOCP00000017432"/>
<evidence type="ECO:0000313" key="12">
    <source>
        <dbReference type="Proteomes" id="UP000018468"/>
    </source>
</evidence>
<feature type="domain" description="RING-type" evidence="8">
    <location>
        <begin position="15"/>
        <end position="58"/>
    </location>
</feature>
<evidence type="ECO:0000259" key="8">
    <source>
        <dbReference type="PROSITE" id="PS50089"/>
    </source>
</evidence>
<dbReference type="InterPro" id="IPR003877">
    <property type="entry name" value="SPRY_dom"/>
</dbReference>
<dbReference type="GO" id="GO:0005737">
    <property type="term" value="C:cytoplasm"/>
    <property type="evidence" value="ECO:0007669"/>
    <property type="project" value="UniProtKB-ARBA"/>
</dbReference>
<dbReference type="CDD" id="cd19769">
    <property type="entry name" value="Bbox2_TRIM16-like"/>
    <property type="match status" value="1"/>
</dbReference>
<evidence type="ECO:0000259" key="10">
    <source>
        <dbReference type="PROSITE" id="PS50188"/>
    </source>
</evidence>
<keyword evidence="2" id="KW-0479">Metal-binding</keyword>
<dbReference type="Gene3D" id="3.30.40.10">
    <property type="entry name" value="Zinc/RING finger domain, C3HC4 (zinc finger)"/>
    <property type="match status" value="1"/>
</dbReference>
<dbReference type="PROSITE" id="PS50188">
    <property type="entry name" value="B302_SPRY"/>
    <property type="match status" value="1"/>
</dbReference>
<evidence type="ECO:0000256" key="6">
    <source>
        <dbReference type="PROSITE-ProRule" id="PRU00024"/>
    </source>
</evidence>
<sequence>MAGSGAWVSDEELRCPLCADWPREPVTLACGDTFCLECIEVSWAQADPIGVYSCPRCRATFTPRPALRGAAPTPPPERLPRPELVPFPPARRDVPCDFCTGRKRTAVKSCLVCLASYCDAHVRPHYDSPAFRGHKLVDGTGHLARKVCPQHEKRLELFCRSDRMCVCALCAVREHRDHDVVSAEEERAEGQKVLAMTQAEVQQTIQERAKELEELRHEAESLKSSARRVMADSGKIFAEMIRSTERLCSEANSLIAANEKAAIVQVEGHVQRLEEEIMGLRKREGELRLVLDTEDHIHFLQNYPSLCVPHEGVVPKVVLNPEFSLGVISKGVTDMKEYLEDICRKELAKISKRVDETPVYLQIPRTGEKLLKAPGQGPLPDPQTRTDFLKYSCRLSFDPCTAFRELSLSAGNRRAIRKRDLQVYPDHPERFDCYSQVLCQEALSGHRYYWEAEGSGEFTIGVAYKSIRRKGKTPLCLLGYNDKSWSLLCSEMGYSAWHNQVVKDIAAPHSATRIGVYVDYAGGSMSFYNVSESMRLIHTFHATFTEPLCAGFGVGSSVTICQLNFPLCSK</sequence>
<dbReference type="EMBL" id="AHAT01029609">
    <property type="status" value="NOT_ANNOTATED_CDS"/>
    <property type="molecule type" value="Genomic_DNA"/>
</dbReference>
<dbReference type="SMART" id="SM00184">
    <property type="entry name" value="RING"/>
    <property type="match status" value="1"/>
</dbReference>
<dbReference type="SMART" id="SM00449">
    <property type="entry name" value="SPRY"/>
    <property type="match status" value="1"/>
</dbReference>
<dbReference type="Pfam" id="PF13765">
    <property type="entry name" value="PRY"/>
    <property type="match status" value="1"/>
</dbReference>
<keyword evidence="4" id="KW-0862">Zinc</keyword>
<dbReference type="CDD" id="cd16040">
    <property type="entry name" value="SPRY_PRY_SNTX"/>
    <property type="match status" value="1"/>
</dbReference>
<dbReference type="PROSITE" id="PS50119">
    <property type="entry name" value="ZF_BBOX"/>
    <property type="match status" value="1"/>
</dbReference>
<dbReference type="Gene3D" id="3.30.160.60">
    <property type="entry name" value="Classic Zinc Finger"/>
    <property type="match status" value="1"/>
</dbReference>
<keyword evidence="1" id="KW-0399">Innate immunity</keyword>
<reference evidence="11" key="3">
    <citation type="submission" date="2025-09" db="UniProtKB">
        <authorList>
            <consortium name="Ensembl"/>
        </authorList>
    </citation>
    <scope>IDENTIFICATION</scope>
</reference>
<evidence type="ECO:0000256" key="4">
    <source>
        <dbReference type="ARBA" id="ARBA00022833"/>
    </source>
</evidence>
<dbReference type="InterPro" id="IPR001870">
    <property type="entry name" value="B30.2/SPRY"/>
</dbReference>
<dbReference type="PROSITE" id="PS50089">
    <property type="entry name" value="ZF_RING_2"/>
    <property type="match status" value="1"/>
</dbReference>
<organism evidence="11 12">
    <name type="scientific">Lepisosteus oculatus</name>
    <name type="common">Spotted gar</name>
    <dbReference type="NCBI Taxonomy" id="7918"/>
    <lineage>
        <taxon>Eukaryota</taxon>
        <taxon>Metazoa</taxon>
        <taxon>Chordata</taxon>
        <taxon>Craniata</taxon>
        <taxon>Vertebrata</taxon>
        <taxon>Euteleostomi</taxon>
        <taxon>Actinopterygii</taxon>
        <taxon>Neopterygii</taxon>
        <taxon>Holostei</taxon>
        <taxon>Semionotiformes</taxon>
        <taxon>Lepisosteidae</taxon>
        <taxon>Lepisosteus</taxon>
    </lineage>
</organism>
<accession>W5N9X3</accession>
<dbReference type="InterPro" id="IPR058030">
    <property type="entry name" value="TRIM8/14/16/25/29/45/65_CC"/>
</dbReference>
<dbReference type="Gene3D" id="4.10.830.40">
    <property type="match status" value="1"/>
</dbReference>
<dbReference type="eggNOG" id="ENOG502RKRZ">
    <property type="taxonomic scope" value="Eukaryota"/>
</dbReference>
<dbReference type="Pfam" id="PF25600">
    <property type="entry name" value="TRIM_CC"/>
    <property type="match status" value="1"/>
</dbReference>
<evidence type="ECO:0000313" key="11">
    <source>
        <dbReference type="Ensembl" id="ENSLOCP00000017432.1"/>
    </source>
</evidence>
<reference evidence="11" key="2">
    <citation type="submission" date="2025-08" db="UniProtKB">
        <authorList>
            <consortium name="Ensembl"/>
        </authorList>
    </citation>
    <scope>IDENTIFICATION</scope>
</reference>
<protein>
    <submittedName>
        <fullName evidence="11">Tripartite motif-containing protein 16-like</fullName>
    </submittedName>
</protein>
<feature type="coiled-coil region" evidence="7">
    <location>
        <begin position="256"/>
        <end position="290"/>
    </location>
</feature>
<dbReference type="PANTHER" id="PTHR25465:SF26">
    <property type="entry name" value="FINTRIM FAMILY, MEMBER 84-RELATED"/>
    <property type="match status" value="1"/>
</dbReference>
<evidence type="ECO:0000256" key="1">
    <source>
        <dbReference type="ARBA" id="ARBA00022588"/>
    </source>
</evidence>
<dbReference type="InterPro" id="IPR006574">
    <property type="entry name" value="PRY"/>
</dbReference>
<keyword evidence="3 6" id="KW-0863">Zinc-finger</keyword>
<keyword evidence="5" id="KW-0391">Immunity</keyword>
<dbReference type="SUPFAM" id="SSF49899">
    <property type="entry name" value="Concanavalin A-like lectins/glucanases"/>
    <property type="match status" value="1"/>
</dbReference>
<dbReference type="InterPro" id="IPR013083">
    <property type="entry name" value="Znf_RING/FYVE/PHD"/>
</dbReference>
<evidence type="ECO:0000256" key="7">
    <source>
        <dbReference type="SAM" id="Coils"/>
    </source>
</evidence>
<keyword evidence="7" id="KW-0175">Coiled coil</keyword>
<reference evidence="12" key="1">
    <citation type="submission" date="2011-12" db="EMBL/GenBank/DDBJ databases">
        <title>The Draft Genome of Lepisosteus oculatus.</title>
        <authorList>
            <consortium name="The Broad Institute Genome Assembly &amp; Analysis Group"/>
            <consortium name="Computational R&amp;D Group"/>
            <consortium name="and Sequencing Platform"/>
            <person name="Di Palma F."/>
            <person name="Alfoldi J."/>
            <person name="Johnson J."/>
            <person name="Berlin A."/>
            <person name="Gnerre S."/>
            <person name="Jaffe D."/>
            <person name="MacCallum I."/>
            <person name="Young S."/>
            <person name="Walker B.J."/>
            <person name="Lander E.S."/>
            <person name="Lindblad-Toh K."/>
        </authorList>
    </citation>
    <scope>NUCLEOTIDE SEQUENCE [LARGE SCALE GENOMIC DNA]</scope>
</reference>
<feature type="domain" description="B30.2/SPRY" evidence="10">
    <location>
        <begin position="375"/>
        <end position="570"/>
    </location>
</feature>
<dbReference type="Gene3D" id="2.60.120.920">
    <property type="match status" value="1"/>
</dbReference>
<evidence type="ECO:0000256" key="5">
    <source>
        <dbReference type="ARBA" id="ARBA00022859"/>
    </source>
</evidence>
<dbReference type="PANTHER" id="PTHR25465">
    <property type="entry name" value="B-BOX DOMAIN CONTAINING"/>
    <property type="match status" value="1"/>
</dbReference>
<dbReference type="InterPro" id="IPR013320">
    <property type="entry name" value="ConA-like_dom_sf"/>
</dbReference>
<dbReference type="Proteomes" id="UP000018468">
    <property type="component" value="Linkage group LG2"/>
</dbReference>
<keyword evidence="12" id="KW-1185">Reference proteome</keyword>
<dbReference type="InterPro" id="IPR001841">
    <property type="entry name" value="Znf_RING"/>
</dbReference>
<evidence type="ECO:0000256" key="2">
    <source>
        <dbReference type="ARBA" id="ARBA00022723"/>
    </source>
</evidence>
<dbReference type="OMA" id="WGGEFSI"/>
<dbReference type="FunCoup" id="W5N9X3">
    <property type="interactions" value="4"/>
</dbReference>
<feature type="coiled-coil region" evidence="7">
    <location>
        <begin position="194"/>
        <end position="232"/>
    </location>
</feature>
<dbReference type="InParanoid" id="W5N9X3"/>
<dbReference type="PRINTS" id="PR01407">
    <property type="entry name" value="BUTYPHLNCDUF"/>
</dbReference>
<evidence type="ECO:0000256" key="3">
    <source>
        <dbReference type="ARBA" id="ARBA00022771"/>
    </source>
</evidence>
<dbReference type="GO" id="GO:0008270">
    <property type="term" value="F:zinc ion binding"/>
    <property type="evidence" value="ECO:0007669"/>
    <property type="project" value="UniProtKB-KW"/>
</dbReference>
<dbReference type="SMART" id="SM00589">
    <property type="entry name" value="PRY"/>
    <property type="match status" value="1"/>
</dbReference>